<dbReference type="NCBIfam" id="TIGR00235">
    <property type="entry name" value="udk"/>
    <property type="match status" value="1"/>
</dbReference>
<dbReference type="SUPFAM" id="SSF52540">
    <property type="entry name" value="P-loop containing nucleoside triphosphate hydrolases"/>
    <property type="match status" value="1"/>
</dbReference>
<comment type="pathway">
    <text evidence="1 12">Pyrimidine metabolism; UMP biosynthesis via salvage pathway; UMP from uridine: step 1/1.</text>
</comment>
<keyword evidence="10" id="KW-0342">GTP-binding</keyword>
<organism evidence="15">
    <name type="scientific">Sesamum latifolium</name>
    <dbReference type="NCBI Taxonomy" id="2727402"/>
    <lineage>
        <taxon>Eukaryota</taxon>
        <taxon>Viridiplantae</taxon>
        <taxon>Streptophyta</taxon>
        <taxon>Embryophyta</taxon>
        <taxon>Tracheophyta</taxon>
        <taxon>Spermatophyta</taxon>
        <taxon>Magnoliopsida</taxon>
        <taxon>eudicotyledons</taxon>
        <taxon>Gunneridae</taxon>
        <taxon>Pentapetalae</taxon>
        <taxon>asterids</taxon>
        <taxon>lamiids</taxon>
        <taxon>Lamiales</taxon>
        <taxon>Pedaliaceae</taxon>
        <taxon>Sesamum</taxon>
    </lineage>
</organism>
<comment type="pathway">
    <text evidence="2 12">Pyrimidine metabolism; CTP biosynthesis via salvage pathway; CTP from cytidine: step 1/3.</text>
</comment>
<evidence type="ECO:0000256" key="4">
    <source>
        <dbReference type="ARBA" id="ARBA00010723"/>
    </source>
</evidence>
<dbReference type="GO" id="GO:0005524">
    <property type="term" value="F:ATP binding"/>
    <property type="evidence" value="ECO:0007669"/>
    <property type="project" value="UniProtKB-KW"/>
</dbReference>
<dbReference type="CDD" id="cd06223">
    <property type="entry name" value="PRTases_typeI"/>
    <property type="match status" value="1"/>
</dbReference>
<dbReference type="GO" id="GO:0009507">
    <property type="term" value="C:chloroplast"/>
    <property type="evidence" value="ECO:0007669"/>
    <property type="project" value="UniProtKB-ARBA"/>
</dbReference>
<accession>A0AAW2Y7P8</accession>
<feature type="domain" description="Phosphoribosyltransferase" evidence="14">
    <location>
        <begin position="271"/>
        <end position="472"/>
    </location>
</feature>
<dbReference type="PANTHER" id="PTHR10285">
    <property type="entry name" value="URIDINE KINASE"/>
    <property type="match status" value="1"/>
</dbReference>
<evidence type="ECO:0000256" key="8">
    <source>
        <dbReference type="ARBA" id="ARBA00022741"/>
    </source>
</evidence>
<proteinExistence type="inferred from homology"/>
<evidence type="ECO:0000259" key="13">
    <source>
        <dbReference type="Pfam" id="PF00485"/>
    </source>
</evidence>
<evidence type="ECO:0000256" key="5">
    <source>
        <dbReference type="ARBA" id="ARBA00022533"/>
    </source>
</evidence>
<dbReference type="GO" id="GO:0044206">
    <property type="term" value="P:UMP salvage"/>
    <property type="evidence" value="ECO:0007669"/>
    <property type="project" value="UniProtKB-ARBA"/>
</dbReference>
<evidence type="ECO:0000256" key="6">
    <source>
        <dbReference type="ARBA" id="ARBA00022676"/>
    </source>
</evidence>
<dbReference type="Gene3D" id="3.40.50.2020">
    <property type="match status" value="1"/>
</dbReference>
<dbReference type="Gene3D" id="3.40.50.300">
    <property type="entry name" value="P-loop containing nucleotide triphosphate hydrolases"/>
    <property type="match status" value="1"/>
</dbReference>
<dbReference type="FunFam" id="3.40.50.300:FF:000339">
    <property type="entry name" value="Uridine kinase"/>
    <property type="match status" value="1"/>
</dbReference>
<feature type="domain" description="Phosphoribulokinase/uridine kinase" evidence="13">
    <location>
        <begin position="55"/>
        <end position="241"/>
    </location>
</feature>
<reference evidence="15" key="2">
    <citation type="journal article" date="2024" name="Plant">
        <title>Genomic evolution and insights into agronomic trait innovations of Sesamum species.</title>
        <authorList>
            <person name="Miao H."/>
            <person name="Wang L."/>
            <person name="Qu L."/>
            <person name="Liu H."/>
            <person name="Sun Y."/>
            <person name="Le M."/>
            <person name="Wang Q."/>
            <person name="Wei S."/>
            <person name="Zheng Y."/>
            <person name="Lin W."/>
            <person name="Duan Y."/>
            <person name="Cao H."/>
            <person name="Xiong S."/>
            <person name="Wang X."/>
            <person name="Wei L."/>
            <person name="Li C."/>
            <person name="Ma Q."/>
            <person name="Ju M."/>
            <person name="Zhao R."/>
            <person name="Li G."/>
            <person name="Mu C."/>
            <person name="Tian Q."/>
            <person name="Mei H."/>
            <person name="Zhang T."/>
            <person name="Gao T."/>
            <person name="Zhang H."/>
        </authorList>
    </citation>
    <scope>NUCLEOTIDE SEQUENCE</scope>
    <source>
        <strain evidence="15">KEN1</strain>
    </source>
</reference>
<name>A0AAW2Y7P8_9LAMI</name>
<evidence type="ECO:0000256" key="3">
    <source>
        <dbReference type="ARBA" id="ARBA00008173"/>
    </source>
</evidence>
<keyword evidence="8 12" id="KW-0547">Nucleotide-binding</keyword>
<dbReference type="GO" id="GO:2000904">
    <property type="term" value="P:regulation of starch metabolic process"/>
    <property type="evidence" value="ECO:0007669"/>
    <property type="project" value="UniProtKB-ARBA"/>
</dbReference>
<dbReference type="InterPro" id="IPR029057">
    <property type="entry name" value="PRTase-like"/>
</dbReference>
<keyword evidence="5" id="KW-0021">Allosteric enzyme</keyword>
<evidence type="ECO:0000256" key="10">
    <source>
        <dbReference type="ARBA" id="ARBA00023134"/>
    </source>
</evidence>
<keyword evidence="9 12" id="KW-0418">Kinase</keyword>
<dbReference type="PRINTS" id="PR00988">
    <property type="entry name" value="URIDINKINASE"/>
</dbReference>
<dbReference type="GO" id="GO:0016757">
    <property type="term" value="F:glycosyltransferase activity"/>
    <property type="evidence" value="ECO:0007669"/>
    <property type="project" value="UniProtKB-KW"/>
</dbReference>
<evidence type="ECO:0000256" key="2">
    <source>
        <dbReference type="ARBA" id="ARBA00004784"/>
    </source>
</evidence>
<keyword evidence="12" id="KW-0067">ATP-binding</keyword>
<dbReference type="CDD" id="cd02023">
    <property type="entry name" value="UMPK"/>
    <property type="match status" value="1"/>
</dbReference>
<dbReference type="SUPFAM" id="SSF53271">
    <property type="entry name" value="PRTase-like"/>
    <property type="match status" value="1"/>
</dbReference>
<evidence type="ECO:0000256" key="9">
    <source>
        <dbReference type="ARBA" id="ARBA00022777"/>
    </source>
</evidence>
<evidence type="ECO:0000256" key="12">
    <source>
        <dbReference type="RuleBase" id="RU003825"/>
    </source>
</evidence>
<dbReference type="FunFam" id="3.40.50.2020:FF:000015">
    <property type="entry name" value="Uridine kinase"/>
    <property type="match status" value="1"/>
</dbReference>
<protein>
    <recommendedName>
        <fullName evidence="12">Uridine kinase</fullName>
        <ecNumber evidence="12">2.7.1.48</ecNumber>
    </recommendedName>
</protein>
<comment type="similarity">
    <text evidence="3">In the N-terminal section; belongs to the uridine kinase family.</text>
</comment>
<dbReference type="Pfam" id="PF00485">
    <property type="entry name" value="PRK"/>
    <property type="match status" value="1"/>
</dbReference>
<dbReference type="NCBIfam" id="NF004018">
    <property type="entry name" value="PRK05480.1"/>
    <property type="match status" value="1"/>
</dbReference>
<dbReference type="InterPro" id="IPR000764">
    <property type="entry name" value="Uridine_kinase-like"/>
</dbReference>
<comment type="caution">
    <text evidence="15">The sequence shown here is derived from an EMBL/GenBank/DDBJ whole genome shotgun (WGS) entry which is preliminary data.</text>
</comment>
<gene>
    <name evidence="15" type="ORF">Slati_0064800</name>
</gene>
<evidence type="ECO:0000256" key="11">
    <source>
        <dbReference type="ARBA" id="ARBA00023268"/>
    </source>
</evidence>
<keyword evidence="7 12" id="KW-0808">Transferase</keyword>
<dbReference type="GO" id="GO:0004849">
    <property type="term" value="F:uridine kinase activity"/>
    <property type="evidence" value="ECO:0007669"/>
    <property type="project" value="UniProtKB-EC"/>
</dbReference>
<dbReference type="InterPro" id="IPR000836">
    <property type="entry name" value="PRTase_dom"/>
</dbReference>
<reference evidence="15" key="1">
    <citation type="submission" date="2020-06" db="EMBL/GenBank/DDBJ databases">
        <authorList>
            <person name="Li T."/>
            <person name="Hu X."/>
            <person name="Zhang T."/>
            <person name="Song X."/>
            <person name="Zhang H."/>
            <person name="Dai N."/>
            <person name="Sheng W."/>
            <person name="Hou X."/>
            <person name="Wei L."/>
        </authorList>
    </citation>
    <scope>NUCLEOTIDE SEQUENCE</scope>
    <source>
        <strain evidence="15">KEN1</strain>
        <tissue evidence="15">Leaf</tissue>
    </source>
</reference>
<comment type="catalytic activity">
    <reaction evidence="12">
        <text>uridine + ATP = UMP + ADP + H(+)</text>
        <dbReference type="Rhea" id="RHEA:16825"/>
        <dbReference type="ChEBI" id="CHEBI:15378"/>
        <dbReference type="ChEBI" id="CHEBI:16704"/>
        <dbReference type="ChEBI" id="CHEBI:30616"/>
        <dbReference type="ChEBI" id="CHEBI:57865"/>
        <dbReference type="ChEBI" id="CHEBI:456216"/>
        <dbReference type="EC" id="2.7.1.48"/>
    </reaction>
</comment>
<keyword evidence="11" id="KW-0511">Multifunctional enzyme</keyword>
<dbReference type="InterPro" id="IPR027417">
    <property type="entry name" value="P-loop_NTPase"/>
</dbReference>
<dbReference type="GO" id="GO:0005525">
    <property type="term" value="F:GTP binding"/>
    <property type="evidence" value="ECO:0007669"/>
    <property type="project" value="UniProtKB-KW"/>
</dbReference>
<comment type="similarity">
    <text evidence="12">Belongs to the uridine kinase family.</text>
</comment>
<evidence type="ECO:0000313" key="15">
    <source>
        <dbReference type="EMBL" id="KAL0461772.1"/>
    </source>
</evidence>
<dbReference type="Pfam" id="PF14681">
    <property type="entry name" value="UPRTase"/>
    <property type="match status" value="1"/>
</dbReference>
<comment type="catalytic activity">
    <reaction evidence="12">
        <text>cytidine + ATP = CMP + ADP + H(+)</text>
        <dbReference type="Rhea" id="RHEA:24674"/>
        <dbReference type="ChEBI" id="CHEBI:15378"/>
        <dbReference type="ChEBI" id="CHEBI:17562"/>
        <dbReference type="ChEBI" id="CHEBI:30616"/>
        <dbReference type="ChEBI" id="CHEBI:60377"/>
        <dbReference type="ChEBI" id="CHEBI:456216"/>
        <dbReference type="EC" id="2.7.1.48"/>
    </reaction>
</comment>
<evidence type="ECO:0000259" key="14">
    <source>
        <dbReference type="Pfam" id="PF14681"/>
    </source>
</evidence>
<dbReference type="EMBL" id="JACGWN010000001">
    <property type="protein sequence ID" value="KAL0461772.1"/>
    <property type="molecule type" value="Genomic_DNA"/>
</dbReference>
<comment type="similarity">
    <text evidence="4">In the C-terminal section; belongs to the UPRTase family.</text>
</comment>
<dbReference type="EC" id="2.7.1.48" evidence="12"/>
<keyword evidence="6" id="KW-0328">Glycosyltransferase</keyword>
<dbReference type="InterPro" id="IPR006083">
    <property type="entry name" value="PRK/URK"/>
</dbReference>
<dbReference type="AlphaFoldDB" id="A0AAW2Y7P8"/>
<dbReference type="NCBIfam" id="NF001097">
    <property type="entry name" value="PRK00129.1"/>
    <property type="match status" value="1"/>
</dbReference>
<evidence type="ECO:0000256" key="1">
    <source>
        <dbReference type="ARBA" id="ARBA00004690"/>
    </source>
</evidence>
<sequence>MANQSKAINCVMEASSGPHFSGRRLDSLAAAASPSPTPLLFPPVGDFPTHKQPFVIGVSGGTASGKTTVCDMIIQQLHDHRVVLVNQDSFYRGLTPTELKRVHEYNFDHPDAFDTEQLLECAGKLKSGQSVHIPVYDFKTHQRCSDNFRQVNASDVIILEGILVFHDQRVRNMMNMKIFVDTDADVRLARRIRRDTVERGREINSVLEQYAKFVKPAFDDFILPSKKYADVVIPRGGDNHVAIDLIVQHIRTKLGQHDLCKIYPNVYVIQSTFQIRGMHTLIRDQDISKHDFVFYSDRVIRLVVEHGLGHLPFTEKQVVTPTGSVYTGVDFCKKLCGVSIIRSGESMENALRACCKGIKIGKILIHRHGDNGKQLIYEKLPKDICERHVLLLDPVLATGNSANEAIELLIQKGVPESHIIFLNLISAPEGIHCVCKRFPSVKIVTSEIDAGLNGKFQVIPGMGEFGDRYFGTDD</sequence>
<evidence type="ECO:0000256" key="7">
    <source>
        <dbReference type="ARBA" id="ARBA00022679"/>
    </source>
</evidence>